<comment type="subcellular location">
    <subcellularLocation>
        <location evidence="1">Membrane</location>
        <topology evidence="1">Single-pass membrane protein</topology>
    </subcellularLocation>
</comment>
<dbReference type="PANTHER" id="PTHR47974:SF9">
    <property type="entry name" value="RECEPTOR-LIKE SERINE_THREONINE-PROTEIN KINASE"/>
    <property type="match status" value="1"/>
</dbReference>
<dbReference type="Proteomes" id="UP000886520">
    <property type="component" value="Chromosome 7"/>
</dbReference>
<dbReference type="SUPFAM" id="SSF56112">
    <property type="entry name" value="Protein kinase-like (PK-like)"/>
    <property type="match status" value="1"/>
</dbReference>
<keyword evidence="5 16" id="KW-0732">Signal</keyword>
<dbReference type="Pfam" id="PF08276">
    <property type="entry name" value="PAN_2"/>
    <property type="match status" value="1"/>
</dbReference>
<protein>
    <recommendedName>
        <fullName evidence="13">Receptor-like serine/threonine-protein kinase</fullName>
        <ecNumber evidence="13">2.7.11.1</ecNumber>
    </recommendedName>
</protein>
<evidence type="ECO:0000256" key="3">
    <source>
        <dbReference type="ARBA" id="ARBA00022679"/>
    </source>
</evidence>
<feature type="binding site" evidence="14">
    <location>
        <position position="545"/>
    </location>
    <ligand>
        <name>ATP</name>
        <dbReference type="ChEBI" id="CHEBI:30616"/>
    </ligand>
</feature>
<dbReference type="Gene3D" id="3.30.200.20">
    <property type="entry name" value="Phosphorylase Kinase, domain 1"/>
    <property type="match status" value="1"/>
</dbReference>
<dbReference type="FunFam" id="3.30.200.20:FF:000178">
    <property type="entry name" value="serine/threonine-protein kinase PBS1-like"/>
    <property type="match status" value="1"/>
</dbReference>
<evidence type="ECO:0000256" key="9">
    <source>
        <dbReference type="ARBA" id="ARBA00022989"/>
    </source>
</evidence>
<evidence type="ECO:0000256" key="5">
    <source>
        <dbReference type="ARBA" id="ARBA00022729"/>
    </source>
</evidence>
<evidence type="ECO:0000256" key="4">
    <source>
        <dbReference type="ARBA" id="ARBA00022692"/>
    </source>
</evidence>
<name>A0A9D4V2F2_ADICA</name>
<proteinExistence type="inferred from homology"/>
<dbReference type="PROSITE" id="PS00108">
    <property type="entry name" value="PROTEIN_KINASE_ST"/>
    <property type="match status" value="1"/>
</dbReference>
<dbReference type="Pfam" id="PF00954">
    <property type="entry name" value="S_locus_glycop"/>
    <property type="match status" value="1"/>
</dbReference>
<dbReference type="AlphaFoldDB" id="A0A9D4V2F2"/>
<feature type="chain" id="PRO_5038789488" description="Receptor-like serine/threonine-protein kinase" evidence="16">
    <location>
        <begin position="32"/>
        <end position="838"/>
    </location>
</feature>
<feature type="domain" description="Bulb-type lectin" evidence="18">
    <location>
        <begin position="32"/>
        <end position="161"/>
    </location>
</feature>
<evidence type="ECO:0000256" key="11">
    <source>
        <dbReference type="ARBA" id="ARBA00023157"/>
    </source>
</evidence>
<dbReference type="EMBL" id="JABFUD020000007">
    <property type="protein sequence ID" value="KAI5078047.1"/>
    <property type="molecule type" value="Genomic_DNA"/>
</dbReference>
<gene>
    <name evidence="20" type="ORF">GOP47_0007871</name>
</gene>
<keyword evidence="7 13" id="KW-0418">Kinase</keyword>
<dbReference type="FunFam" id="1.10.510.10:FF:000621">
    <property type="entry name" value="Serine/threonine-protein kinase"/>
    <property type="match status" value="1"/>
</dbReference>
<evidence type="ECO:0000256" key="7">
    <source>
        <dbReference type="ARBA" id="ARBA00022777"/>
    </source>
</evidence>
<evidence type="ECO:0000313" key="21">
    <source>
        <dbReference type="Proteomes" id="UP000886520"/>
    </source>
</evidence>
<evidence type="ECO:0000256" key="6">
    <source>
        <dbReference type="ARBA" id="ARBA00022741"/>
    </source>
</evidence>
<accession>A0A9D4V2F2</accession>
<dbReference type="InterPro" id="IPR000719">
    <property type="entry name" value="Prot_kinase_dom"/>
</dbReference>
<evidence type="ECO:0000256" key="13">
    <source>
        <dbReference type="PIRNR" id="PIRNR000641"/>
    </source>
</evidence>
<keyword evidence="4 15" id="KW-0812">Transmembrane</keyword>
<keyword evidence="10 15" id="KW-0472">Membrane</keyword>
<dbReference type="SMART" id="SM00220">
    <property type="entry name" value="S_TKc"/>
    <property type="match status" value="1"/>
</dbReference>
<dbReference type="GO" id="GO:0004674">
    <property type="term" value="F:protein serine/threonine kinase activity"/>
    <property type="evidence" value="ECO:0007669"/>
    <property type="project" value="UniProtKB-KW"/>
</dbReference>
<dbReference type="OrthoDB" id="619632at2759"/>
<keyword evidence="9 15" id="KW-1133">Transmembrane helix</keyword>
<evidence type="ECO:0000256" key="2">
    <source>
        <dbReference type="ARBA" id="ARBA00022527"/>
    </source>
</evidence>
<comment type="caution">
    <text evidence="20">The sequence shown here is derived from an EMBL/GenBank/DDBJ whole genome shotgun (WGS) entry which is preliminary data.</text>
</comment>
<keyword evidence="6 13" id="KW-0547">Nucleotide-binding</keyword>
<keyword evidence="2 13" id="KW-0723">Serine/threonine-protein kinase</keyword>
<comment type="catalytic activity">
    <reaction evidence="13">
        <text>L-seryl-[protein] + ATP = O-phospho-L-seryl-[protein] + ADP + H(+)</text>
        <dbReference type="Rhea" id="RHEA:17989"/>
        <dbReference type="Rhea" id="RHEA-COMP:9863"/>
        <dbReference type="Rhea" id="RHEA-COMP:11604"/>
        <dbReference type="ChEBI" id="CHEBI:15378"/>
        <dbReference type="ChEBI" id="CHEBI:29999"/>
        <dbReference type="ChEBI" id="CHEBI:30616"/>
        <dbReference type="ChEBI" id="CHEBI:83421"/>
        <dbReference type="ChEBI" id="CHEBI:456216"/>
        <dbReference type="EC" id="2.7.11.1"/>
    </reaction>
</comment>
<evidence type="ECO:0000259" key="18">
    <source>
        <dbReference type="PROSITE" id="PS50927"/>
    </source>
</evidence>
<evidence type="ECO:0000259" key="19">
    <source>
        <dbReference type="PROSITE" id="PS50948"/>
    </source>
</evidence>
<dbReference type="PROSITE" id="PS00107">
    <property type="entry name" value="PROTEIN_KINASE_ATP"/>
    <property type="match status" value="1"/>
</dbReference>
<dbReference type="SUPFAM" id="SSF51110">
    <property type="entry name" value="alpha-D-mannose-specific plant lectins"/>
    <property type="match status" value="1"/>
</dbReference>
<dbReference type="InterPro" id="IPR024171">
    <property type="entry name" value="SRK-like_kinase"/>
</dbReference>
<dbReference type="CDD" id="cd00028">
    <property type="entry name" value="B_lectin"/>
    <property type="match status" value="1"/>
</dbReference>
<dbReference type="Pfam" id="PF01453">
    <property type="entry name" value="B_lectin"/>
    <property type="match status" value="1"/>
</dbReference>
<dbReference type="PANTHER" id="PTHR47974">
    <property type="entry name" value="OS07G0415500 PROTEIN"/>
    <property type="match status" value="1"/>
</dbReference>
<feature type="signal peptide" evidence="16">
    <location>
        <begin position="1"/>
        <end position="31"/>
    </location>
</feature>
<evidence type="ECO:0000256" key="16">
    <source>
        <dbReference type="SAM" id="SignalP"/>
    </source>
</evidence>
<keyword evidence="3 13" id="KW-0808">Transferase</keyword>
<dbReference type="GO" id="GO:0005524">
    <property type="term" value="F:ATP binding"/>
    <property type="evidence" value="ECO:0007669"/>
    <property type="project" value="UniProtKB-UniRule"/>
</dbReference>
<feature type="transmembrane region" description="Helical" evidence="15">
    <location>
        <begin position="456"/>
        <end position="481"/>
    </location>
</feature>
<keyword evidence="12" id="KW-0325">Glycoprotein</keyword>
<dbReference type="SMART" id="SM00108">
    <property type="entry name" value="B_lectin"/>
    <property type="match status" value="1"/>
</dbReference>
<dbReference type="Gene3D" id="2.90.10.10">
    <property type="entry name" value="Bulb-type lectin domain"/>
    <property type="match status" value="1"/>
</dbReference>
<sequence length="838" mass="92826">MAMVLIKLPSCSSLLLLLCISMLSSMQLIRGDDKMELNSVLTPSSAPLQSPSSAFVLSFRPPPASADSSSNLYLAISFAFDAAAQAGPPAWVANRDNAVSSTAKLTLLSNGDLSLSDPSVSPSELWSSRTSNLGVVQLRLLDSGNLVLLNNKSDYVWQSFFYPTDTLLPTQNFTIESTMLKSNERSSFFESGSYTLGFNYSTGVLQLSSSLQPAGYWMDWGNITSFSFDLVGSNITMNSSPPFIIQGSSSTYRLTLDVDGNLRMHAWDAASAEWKILWMSFTDVCDRVHGLCGEYGVCLYNPQPTCVCPQGFNVKDLTLLSSGCERVYEINPDCSTPIKYAEIENVDFPSGDFRDLTNVSIKECKDQCLQVCSCMAAVYWESEEYGHCWLKEEVRNGKYVGSQKHKVFLKMSNHDPSVFSPIKDTATNWSSQSLFQPPILLNNTSTVTCIRTRYKAFPVITLIVLVGAQALCFAVACMALLKARKKLKYLRINEDLESVSRSPLAFSYQEVEAATENFTHKLGAGGFGTVYKGKLPDGTLVAVKKLEGVSQQEKQFRAEIATLGHIHHINLLRLVGFCSEGTHRLLVYEFMENGSLDQILFQAGSNGAKIDALDWGTRFQICLGVARGIHYLHEECLDCILHCDIKPQNILLDGSFIAKVADFGLAYLYSRDHTVKMTTIRGTRGYLAPEWVLNLPITAKADVFSYGMLVMEIVSGRKNYLYTKSAMEEGNDDWYFPVWAYGKKMKEVIDSRMDAVSVDYQQVELVLKVAFACAQGDRNARPSMGRVVQMLEGTLPVPEAPPPSLFPHGQPVDTHEYTFSSSDTCSKNTRPFVYKANS</sequence>
<dbReference type="InterPro" id="IPR017441">
    <property type="entry name" value="Protein_kinase_ATP_BS"/>
</dbReference>
<comment type="similarity">
    <text evidence="13">Belongs to the protein kinase superfamily. Ser/Thr protein kinase family.</text>
</comment>
<feature type="domain" description="Apple" evidence="19">
    <location>
        <begin position="334"/>
        <end position="412"/>
    </location>
</feature>
<dbReference type="Gene3D" id="1.10.510.10">
    <property type="entry name" value="Transferase(Phosphotransferase) domain 1"/>
    <property type="match status" value="1"/>
</dbReference>
<evidence type="ECO:0000313" key="20">
    <source>
        <dbReference type="EMBL" id="KAI5078047.1"/>
    </source>
</evidence>
<keyword evidence="21" id="KW-1185">Reference proteome</keyword>
<dbReference type="InterPro" id="IPR011009">
    <property type="entry name" value="Kinase-like_dom_sf"/>
</dbReference>
<evidence type="ECO:0000256" key="15">
    <source>
        <dbReference type="SAM" id="Phobius"/>
    </source>
</evidence>
<dbReference type="PROSITE" id="PS50948">
    <property type="entry name" value="PAN"/>
    <property type="match status" value="1"/>
</dbReference>
<dbReference type="InterPro" id="IPR008271">
    <property type="entry name" value="Ser/Thr_kinase_AS"/>
</dbReference>
<dbReference type="Gene3D" id="3.50.4.10">
    <property type="entry name" value="Hepatocyte Growth Factor"/>
    <property type="match status" value="1"/>
</dbReference>
<dbReference type="InterPro" id="IPR000858">
    <property type="entry name" value="S_locus_glycoprot_dom"/>
</dbReference>
<dbReference type="PROSITE" id="PS50011">
    <property type="entry name" value="PROTEIN_KINASE_DOM"/>
    <property type="match status" value="1"/>
</dbReference>
<keyword evidence="8 13" id="KW-0067">ATP-binding</keyword>
<organism evidence="20 21">
    <name type="scientific">Adiantum capillus-veneris</name>
    <name type="common">Maidenhair fern</name>
    <dbReference type="NCBI Taxonomy" id="13818"/>
    <lineage>
        <taxon>Eukaryota</taxon>
        <taxon>Viridiplantae</taxon>
        <taxon>Streptophyta</taxon>
        <taxon>Embryophyta</taxon>
        <taxon>Tracheophyta</taxon>
        <taxon>Polypodiopsida</taxon>
        <taxon>Polypodiidae</taxon>
        <taxon>Polypodiales</taxon>
        <taxon>Pteridineae</taxon>
        <taxon>Pteridaceae</taxon>
        <taxon>Vittarioideae</taxon>
        <taxon>Adiantum</taxon>
    </lineage>
</organism>
<dbReference type="EC" id="2.7.11.1" evidence="13"/>
<evidence type="ECO:0000256" key="10">
    <source>
        <dbReference type="ARBA" id="ARBA00023136"/>
    </source>
</evidence>
<evidence type="ECO:0000259" key="17">
    <source>
        <dbReference type="PROSITE" id="PS50011"/>
    </source>
</evidence>
<dbReference type="CDD" id="cd14066">
    <property type="entry name" value="STKc_IRAK"/>
    <property type="match status" value="1"/>
</dbReference>
<dbReference type="InterPro" id="IPR001480">
    <property type="entry name" value="Bulb-type_lectin_dom"/>
</dbReference>
<reference evidence="20" key="1">
    <citation type="submission" date="2021-01" db="EMBL/GenBank/DDBJ databases">
        <title>Adiantum capillus-veneris genome.</title>
        <authorList>
            <person name="Fang Y."/>
            <person name="Liao Q."/>
        </authorList>
    </citation>
    <scope>NUCLEOTIDE SEQUENCE</scope>
    <source>
        <strain evidence="20">H3</strain>
        <tissue evidence="20">Leaf</tissue>
    </source>
</reference>
<dbReference type="InterPro" id="IPR036426">
    <property type="entry name" value="Bulb-type_lectin_dom_sf"/>
</dbReference>
<evidence type="ECO:0000256" key="1">
    <source>
        <dbReference type="ARBA" id="ARBA00004167"/>
    </source>
</evidence>
<feature type="domain" description="Protein kinase" evidence="17">
    <location>
        <begin position="516"/>
        <end position="795"/>
    </location>
</feature>
<dbReference type="PROSITE" id="PS50927">
    <property type="entry name" value="BULB_LECTIN"/>
    <property type="match status" value="1"/>
</dbReference>
<evidence type="ECO:0000256" key="8">
    <source>
        <dbReference type="ARBA" id="ARBA00022840"/>
    </source>
</evidence>
<evidence type="ECO:0000256" key="12">
    <source>
        <dbReference type="ARBA" id="ARBA00023180"/>
    </source>
</evidence>
<dbReference type="Pfam" id="PF00069">
    <property type="entry name" value="Pkinase"/>
    <property type="match status" value="1"/>
</dbReference>
<dbReference type="InterPro" id="IPR003609">
    <property type="entry name" value="Pan_app"/>
</dbReference>
<comment type="catalytic activity">
    <reaction evidence="13">
        <text>L-threonyl-[protein] + ATP = O-phospho-L-threonyl-[protein] + ADP + H(+)</text>
        <dbReference type="Rhea" id="RHEA:46608"/>
        <dbReference type="Rhea" id="RHEA-COMP:11060"/>
        <dbReference type="Rhea" id="RHEA-COMP:11605"/>
        <dbReference type="ChEBI" id="CHEBI:15378"/>
        <dbReference type="ChEBI" id="CHEBI:30013"/>
        <dbReference type="ChEBI" id="CHEBI:30616"/>
        <dbReference type="ChEBI" id="CHEBI:61977"/>
        <dbReference type="ChEBI" id="CHEBI:456216"/>
        <dbReference type="EC" id="2.7.11.1"/>
    </reaction>
</comment>
<dbReference type="GO" id="GO:0016020">
    <property type="term" value="C:membrane"/>
    <property type="evidence" value="ECO:0007669"/>
    <property type="project" value="UniProtKB-SubCell"/>
</dbReference>
<evidence type="ECO:0000256" key="14">
    <source>
        <dbReference type="PROSITE-ProRule" id="PRU10141"/>
    </source>
</evidence>
<dbReference type="PIRSF" id="PIRSF000641">
    <property type="entry name" value="SRK"/>
    <property type="match status" value="1"/>
</dbReference>
<dbReference type="GO" id="GO:0048544">
    <property type="term" value="P:recognition of pollen"/>
    <property type="evidence" value="ECO:0007669"/>
    <property type="project" value="InterPro"/>
</dbReference>
<keyword evidence="11" id="KW-1015">Disulfide bond</keyword>